<keyword evidence="2" id="KW-0255">Endonuclease</keyword>
<keyword evidence="2" id="KW-0378">Hydrolase</keyword>
<dbReference type="AlphaFoldDB" id="A0A3D8HBM0"/>
<accession>A0A3D8HBM0</accession>
<keyword evidence="4" id="KW-1185">Reference proteome</keyword>
<dbReference type="Proteomes" id="UP000629596">
    <property type="component" value="Unassembled WGS sequence"/>
</dbReference>
<protein>
    <submittedName>
        <fullName evidence="2">MjaI family restriction endonuclease</fullName>
    </submittedName>
</protein>
<dbReference type="Proteomes" id="UP000256321">
    <property type="component" value="Unassembled WGS sequence"/>
</dbReference>
<reference evidence="2 3" key="1">
    <citation type="submission" date="2018-07" db="EMBL/GenBank/DDBJ databases">
        <title>Parabacteroides acidifaciens nov. sp., isolated from human feces.</title>
        <authorList>
            <person name="Wang Y.J."/>
        </authorList>
    </citation>
    <scope>NUCLEOTIDE SEQUENCE [LARGE SCALE GENOMIC DNA]</scope>
    <source>
        <strain evidence="2 3">426-9</strain>
    </source>
</reference>
<dbReference type="GO" id="GO:0009036">
    <property type="term" value="F:type II site-specific deoxyribonuclease activity"/>
    <property type="evidence" value="ECO:0007669"/>
    <property type="project" value="InterPro"/>
</dbReference>
<sequence length="205" mass="23755">MVKSKIKFNDVSFANGTQKIQLPKYSSQVINLANGYSKATRPANVGQVSEDIKTFRDDETLTGYTNQDWINWHKNKYPEGIQKATDAAWDMFQKMVQSLNTVTKEDIQKWEEDFVFSKTYDGLMVQNAIIKKIAEEINTQNYRLASPEEERQGIDGYINDHPVQIKSDTYDRTGRLHNEEMQCAVISYKKGNKTIIFDYNPEDFQ</sequence>
<proteinExistence type="predicted"/>
<dbReference type="EMBL" id="JACRTI010000044">
    <property type="protein sequence ID" value="MBC8603029.1"/>
    <property type="molecule type" value="Genomic_DNA"/>
</dbReference>
<gene>
    <name evidence="2" type="ORF">DWU89_15415</name>
    <name evidence="1" type="ORF">H8784_15040</name>
</gene>
<dbReference type="Pfam" id="PF09568">
    <property type="entry name" value="RE_MjaI"/>
    <property type="match status" value="1"/>
</dbReference>
<comment type="caution">
    <text evidence="2">The sequence shown here is derived from an EMBL/GenBank/DDBJ whole genome shotgun (WGS) entry which is preliminary data.</text>
</comment>
<dbReference type="GO" id="GO:0003677">
    <property type="term" value="F:DNA binding"/>
    <property type="evidence" value="ECO:0007669"/>
    <property type="project" value="InterPro"/>
</dbReference>
<dbReference type="EMBL" id="QREV01000044">
    <property type="protein sequence ID" value="RDU48251.1"/>
    <property type="molecule type" value="Genomic_DNA"/>
</dbReference>
<keyword evidence="2" id="KW-0540">Nuclease</keyword>
<organism evidence="2 3">
    <name type="scientific">Parabacteroides acidifaciens</name>
    <dbReference type="NCBI Taxonomy" id="2290935"/>
    <lineage>
        <taxon>Bacteria</taxon>
        <taxon>Pseudomonadati</taxon>
        <taxon>Bacteroidota</taxon>
        <taxon>Bacteroidia</taxon>
        <taxon>Bacteroidales</taxon>
        <taxon>Tannerellaceae</taxon>
        <taxon>Parabacteroides</taxon>
    </lineage>
</organism>
<dbReference type="InterPro" id="IPR019068">
    <property type="entry name" value="Restrct_endonuc_II_MjaI"/>
</dbReference>
<evidence type="ECO:0000313" key="1">
    <source>
        <dbReference type="EMBL" id="MBC8603029.1"/>
    </source>
</evidence>
<evidence type="ECO:0000313" key="2">
    <source>
        <dbReference type="EMBL" id="RDU48251.1"/>
    </source>
</evidence>
<evidence type="ECO:0000313" key="3">
    <source>
        <dbReference type="Proteomes" id="UP000256321"/>
    </source>
</evidence>
<evidence type="ECO:0000313" key="4">
    <source>
        <dbReference type="Proteomes" id="UP000629596"/>
    </source>
</evidence>
<dbReference type="GO" id="GO:0009307">
    <property type="term" value="P:DNA restriction-modification system"/>
    <property type="evidence" value="ECO:0007669"/>
    <property type="project" value="InterPro"/>
</dbReference>
<reference evidence="1 4" key="2">
    <citation type="submission" date="2020-08" db="EMBL/GenBank/DDBJ databases">
        <title>Genome public.</title>
        <authorList>
            <person name="Liu C."/>
            <person name="Sun Q."/>
        </authorList>
    </citation>
    <scope>NUCLEOTIDE SEQUENCE [LARGE SCALE GENOMIC DNA]</scope>
    <source>
        <strain evidence="1 4">426_9</strain>
    </source>
</reference>
<name>A0A3D8HBM0_9BACT</name>